<accession>A0A0E9VHT7</accession>
<name>A0A0E9VHT7_ANGAN</name>
<dbReference type="EMBL" id="GBXM01030873">
    <property type="protein sequence ID" value="JAH77704.1"/>
    <property type="molecule type" value="Transcribed_RNA"/>
</dbReference>
<proteinExistence type="predicted"/>
<organism evidence="1">
    <name type="scientific">Anguilla anguilla</name>
    <name type="common">European freshwater eel</name>
    <name type="synonym">Muraena anguilla</name>
    <dbReference type="NCBI Taxonomy" id="7936"/>
    <lineage>
        <taxon>Eukaryota</taxon>
        <taxon>Metazoa</taxon>
        <taxon>Chordata</taxon>
        <taxon>Craniata</taxon>
        <taxon>Vertebrata</taxon>
        <taxon>Euteleostomi</taxon>
        <taxon>Actinopterygii</taxon>
        <taxon>Neopterygii</taxon>
        <taxon>Teleostei</taxon>
        <taxon>Anguilliformes</taxon>
        <taxon>Anguillidae</taxon>
        <taxon>Anguilla</taxon>
    </lineage>
</organism>
<dbReference type="AlphaFoldDB" id="A0A0E9VHT7"/>
<reference evidence="1" key="1">
    <citation type="submission" date="2014-11" db="EMBL/GenBank/DDBJ databases">
        <authorList>
            <person name="Amaro Gonzalez C."/>
        </authorList>
    </citation>
    <scope>NUCLEOTIDE SEQUENCE</scope>
</reference>
<sequence>MLQPYRNHKPLGTVPIIWMDYM</sequence>
<protein>
    <submittedName>
        <fullName evidence="1">Uncharacterized protein</fullName>
    </submittedName>
</protein>
<evidence type="ECO:0000313" key="1">
    <source>
        <dbReference type="EMBL" id="JAH77704.1"/>
    </source>
</evidence>
<reference evidence="1" key="2">
    <citation type="journal article" date="2015" name="Fish Shellfish Immunol.">
        <title>Early steps in the European eel (Anguilla anguilla)-Vibrio vulnificus interaction in the gills: Role of the RtxA13 toxin.</title>
        <authorList>
            <person name="Callol A."/>
            <person name="Pajuelo D."/>
            <person name="Ebbesson L."/>
            <person name="Teles M."/>
            <person name="MacKenzie S."/>
            <person name="Amaro C."/>
        </authorList>
    </citation>
    <scope>NUCLEOTIDE SEQUENCE</scope>
</reference>